<name>A0A6J4J0S3_9PROT</name>
<feature type="region of interest" description="Disordered" evidence="1">
    <location>
        <begin position="1"/>
        <end position="166"/>
    </location>
</feature>
<feature type="compositionally biased region" description="Low complexity" evidence="1">
    <location>
        <begin position="152"/>
        <end position="166"/>
    </location>
</feature>
<evidence type="ECO:0000256" key="1">
    <source>
        <dbReference type="SAM" id="MobiDB-lite"/>
    </source>
</evidence>
<accession>A0A6J4J0S3</accession>
<dbReference type="GO" id="GO:0008237">
    <property type="term" value="F:metallopeptidase activity"/>
    <property type="evidence" value="ECO:0007669"/>
    <property type="project" value="UniProtKB-KW"/>
</dbReference>
<gene>
    <name evidence="2" type="ORF">AVDCRST_MAG04-2810</name>
</gene>
<keyword evidence="2" id="KW-0378">Hydrolase</keyword>
<keyword evidence="2" id="KW-0482">Metalloprotease</keyword>
<organism evidence="2">
    <name type="scientific">uncultured Acetobacteraceae bacterium</name>
    <dbReference type="NCBI Taxonomy" id="169975"/>
    <lineage>
        <taxon>Bacteria</taxon>
        <taxon>Pseudomonadati</taxon>
        <taxon>Pseudomonadota</taxon>
        <taxon>Alphaproteobacteria</taxon>
        <taxon>Acetobacterales</taxon>
        <taxon>Acetobacteraceae</taxon>
        <taxon>environmental samples</taxon>
    </lineage>
</organism>
<keyword evidence="2" id="KW-0645">Protease</keyword>
<feature type="compositionally biased region" description="Basic residues" evidence="1">
    <location>
        <begin position="113"/>
        <end position="122"/>
    </location>
</feature>
<evidence type="ECO:0000313" key="2">
    <source>
        <dbReference type="EMBL" id="CAA9265147.1"/>
    </source>
</evidence>
<proteinExistence type="predicted"/>
<dbReference type="GO" id="GO:0006508">
    <property type="term" value="P:proteolysis"/>
    <property type="evidence" value="ECO:0007669"/>
    <property type="project" value="UniProtKB-KW"/>
</dbReference>
<reference evidence="2" key="1">
    <citation type="submission" date="2020-02" db="EMBL/GenBank/DDBJ databases">
        <authorList>
            <person name="Meier V. D."/>
        </authorList>
    </citation>
    <scope>NUCLEOTIDE SEQUENCE</scope>
    <source>
        <strain evidence="2">AVDCRST_MAG04</strain>
    </source>
</reference>
<protein>
    <submittedName>
        <fullName evidence="2">Zinc metalloprotease</fullName>
    </submittedName>
</protein>
<dbReference type="EMBL" id="CADCTL010000195">
    <property type="protein sequence ID" value="CAA9265147.1"/>
    <property type="molecule type" value="Genomic_DNA"/>
</dbReference>
<feature type="compositionally biased region" description="Basic residues" evidence="1">
    <location>
        <begin position="56"/>
        <end position="69"/>
    </location>
</feature>
<feature type="compositionally biased region" description="Basic and acidic residues" evidence="1">
    <location>
        <begin position="1"/>
        <end position="17"/>
    </location>
</feature>
<feature type="non-terminal residue" evidence="2">
    <location>
        <position position="1"/>
    </location>
</feature>
<feature type="non-terminal residue" evidence="2">
    <location>
        <position position="240"/>
    </location>
</feature>
<sequence>GSWRFRDDRLARGEARQRHGRLPRAVAPLHPRAAGQSPHRRPCGRGGGDAAAARQPPRRRGAPHHPRRLGHGEVGGAVAARRAGAGGGGAARRRAARDPLDAGNRWDGAAGAGRHRGGRRGRGIASARGRVPPRGSAAAHGGPVRRPRGVARRQAQGAAPQGHAQPVGELRAGRHARLLLAAGDGARLGAGLRGGARGRAPARVEPLVALLGACRAPDAAPRRRCGVAALERAGAAAGGL</sequence>
<dbReference type="AlphaFoldDB" id="A0A6J4J0S3"/>